<dbReference type="InterPro" id="IPR036388">
    <property type="entry name" value="WH-like_DNA-bd_sf"/>
</dbReference>
<dbReference type="EMBL" id="CP012154">
    <property type="protein sequence ID" value="AKS40648.1"/>
    <property type="molecule type" value="Genomic_DNA"/>
</dbReference>
<dbReference type="InterPro" id="IPR000847">
    <property type="entry name" value="LysR_HTH_N"/>
</dbReference>
<organism evidence="5 6">
    <name type="scientific">Wenzhouxiangella marina</name>
    <dbReference type="NCBI Taxonomy" id="1579979"/>
    <lineage>
        <taxon>Bacteria</taxon>
        <taxon>Pseudomonadati</taxon>
        <taxon>Pseudomonadota</taxon>
        <taxon>Gammaproteobacteria</taxon>
        <taxon>Chromatiales</taxon>
        <taxon>Wenzhouxiangellaceae</taxon>
        <taxon>Wenzhouxiangella</taxon>
    </lineage>
</organism>
<dbReference type="SUPFAM" id="SSF46785">
    <property type="entry name" value="Winged helix' DNA-binding domain"/>
    <property type="match status" value="1"/>
</dbReference>
<dbReference type="Proteomes" id="UP000066624">
    <property type="component" value="Chromosome"/>
</dbReference>
<gene>
    <name evidence="5" type="ORF">WM2015_261</name>
</gene>
<dbReference type="Gene3D" id="3.40.190.290">
    <property type="match status" value="1"/>
</dbReference>
<dbReference type="OrthoDB" id="5964649at2"/>
<evidence type="ECO:0000256" key="3">
    <source>
        <dbReference type="ARBA" id="ARBA00023125"/>
    </source>
</evidence>
<sequence>MKPTLHQLRILQVVADEGSIAAAARRLHLTPPTLSIQLGQLAEALGMPLHRVSGRRLQLTEAGQDALEAARRIDAELKRLDQRLAARRGIERGRLRIAAVSTAEYVLPSLLGRFRTAHPGIEASLTILPRDRLIERLNEGRDDGYLMTRPPASERLRIETVGLNPLVMIAAPDHPWARQPELAFSAVTEASFVVREPGSGTRLWTADWLARFGAELQPALELGSNEAIKQAVMAGHGLAVISLHAVTLELEAGRLTLLRVPHFPAPVRWSLVQGRGVEPTPAALAFRDHLHDQFPALDATMHEVLARHGLAFPEDALTEPSEVDAAR</sequence>
<keyword evidence="4" id="KW-0804">Transcription</keyword>
<accession>A0A0K0XSI7</accession>
<dbReference type="AlphaFoldDB" id="A0A0K0XSI7"/>
<dbReference type="PROSITE" id="PS50931">
    <property type="entry name" value="HTH_LYSR"/>
    <property type="match status" value="1"/>
</dbReference>
<evidence type="ECO:0000256" key="1">
    <source>
        <dbReference type="ARBA" id="ARBA00009437"/>
    </source>
</evidence>
<dbReference type="SUPFAM" id="SSF53850">
    <property type="entry name" value="Periplasmic binding protein-like II"/>
    <property type="match status" value="1"/>
</dbReference>
<dbReference type="PANTHER" id="PTHR30126:SF5">
    <property type="entry name" value="HTH-TYPE TRANSCRIPTIONAL ACTIVATOR CMPR"/>
    <property type="match status" value="1"/>
</dbReference>
<dbReference type="InterPro" id="IPR036390">
    <property type="entry name" value="WH_DNA-bd_sf"/>
</dbReference>
<dbReference type="InterPro" id="IPR005119">
    <property type="entry name" value="LysR_subst-bd"/>
</dbReference>
<keyword evidence="2" id="KW-0805">Transcription regulation</keyword>
<dbReference type="STRING" id="1579979.WM2015_261"/>
<dbReference type="PANTHER" id="PTHR30126">
    <property type="entry name" value="HTH-TYPE TRANSCRIPTIONAL REGULATOR"/>
    <property type="match status" value="1"/>
</dbReference>
<evidence type="ECO:0000256" key="2">
    <source>
        <dbReference type="ARBA" id="ARBA00023015"/>
    </source>
</evidence>
<dbReference type="Gene3D" id="1.10.10.10">
    <property type="entry name" value="Winged helix-like DNA-binding domain superfamily/Winged helix DNA-binding domain"/>
    <property type="match status" value="1"/>
</dbReference>
<dbReference type="KEGG" id="wma:WM2015_261"/>
<dbReference type="RefSeq" id="WP_049724340.1">
    <property type="nucleotide sequence ID" value="NZ_CP012154.1"/>
</dbReference>
<dbReference type="GO" id="GO:0003700">
    <property type="term" value="F:DNA-binding transcription factor activity"/>
    <property type="evidence" value="ECO:0007669"/>
    <property type="project" value="InterPro"/>
</dbReference>
<dbReference type="Pfam" id="PF03466">
    <property type="entry name" value="LysR_substrate"/>
    <property type="match status" value="1"/>
</dbReference>
<keyword evidence="3" id="KW-0238">DNA-binding</keyword>
<protein>
    <submittedName>
        <fullName evidence="5">Transcriptional regulator</fullName>
    </submittedName>
</protein>
<comment type="similarity">
    <text evidence="1">Belongs to the LysR transcriptional regulatory family.</text>
</comment>
<evidence type="ECO:0000256" key="4">
    <source>
        <dbReference type="ARBA" id="ARBA00023163"/>
    </source>
</evidence>
<keyword evidence="6" id="KW-1185">Reference proteome</keyword>
<proteinExistence type="inferred from homology"/>
<evidence type="ECO:0000313" key="5">
    <source>
        <dbReference type="EMBL" id="AKS40648.1"/>
    </source>
</evidence>
<reference evidence="5 6" key="1">
    <citation type="submission" date="2015-07" db="EMBL/GenBank/DDBJ databases">
        <authorList>
            <person name="Noorani M."/>
        </authorList>
    </citation>
    <scope>NUCLEOTIDE SEQUENCE [LARGE SCALE GENOMIC DNA]</scope>
    <source>
        <strain evidence="5 6">KCTC 42284</strain>
    </source>
</reference>
<evidence type="ECO:0000313" key="6">
    <source>
        <dbReference type="Proteomes" id="UP000066624"/>
    </source>
</evidence>
<dbReference type="Pfam" id="PF00126">
    <property type="entry name" value="HTH_1"/>
    <property type="match status" value="1"/>
</dbReference>
<dbReference type="GO" id="GO:0000976">
    <property type="term" value="F:transcription cis-regulatory region binding"/>
    <property type="evidence" value="ECO:0007669"/>
    <property type="project" value="TreeGrafter"/>
</dbReference>
<name>A0A0K0XSI7_9GAMM</name>